<evidence type="ECO:0000313" key="2">
    <source>
        <dbReference type="EMBL" id="KAJ7087939.1"/>
    </source>
</evidence>
<proteinExistence type="predicted"/>
<protein>
    <submittedName>
        <fullName evidence="2">Uncharacterized protein</fullName>
    </submittedName>
</protein>
<reference evidence="2" key="1">
    <citation type="submission" date="2023-03" db="EMBL/GenBank/DDBJ databases">
        <title>Massive genome expansion in bonnet fungi (Mycena s.s.) driven by repeated elements and novel gene families across ecological guilds.</title>
        <authorList>
            <consortium name="Lawrence Berkeley National Laboratory"/>
            <person name="Harder C.B."/>
            <person name="Miyauchi S."/>
            <person name="Viragh M."/>
            <person name="Kuo A."/>
            <person name="Thoen E."/>
            <person name="Andreopoulos B."/>
            <person name="Lu D."/>
            <person name="Skrede I."/>
            <person name="Drula E."/>
            <person name="Henrissat B."/>
            <person name="Morin E."/>
            <person name="Kohler A."/>
            <person name="Barry K."/>
            <person name="LaButti K."/>
            <person name="Morin E."/>
            <person name="Salamov A."/>
            <person name="Lipzen A."/>
            <person name="Mereny Z."/>
            <person name="Hegedus B."/>
            <person name="Baldrian P."/>
            <person name="Stursova M."/>
            <person name="Weitz H."/>
            <person name="Taylor A."/>
            <person name="Grigoriev I.V."/>
            <person name="Nagy L.G."/>
            <person name="Martin F."/>
            <person name="Kauserud H."/>
        </authorList>
    </citation>
    <scope>NUCLEOTIDE SEQUENCE</scope>
    <source>
        <strain evidence="2">CBHHK173m</strain>
    </source>
</reference>
<comment type="caution">
    <text evidence="2">The sequence shown here is derived from an EMBL/GenBank/DDBJ whole genome shotgun (WGS) entry which is preliminary data.</text>
</comment>
<name>A0AAD6XLT7_9AGAR</name>
<keyword evidence="1" id="KW-1133">Transmembrane helix</keyword>
<dbReference type="Proteomes" id="UP001222325">
    <property type="component" value="Unassembled WGS sequence"/>
</dbReference>
<evidence type="ECO:0000256" key="1">
    <source>
        <dbReference type="SAM" id="Phobius"/>
    </source>
</evidence>
<accession>A0AAD6XLT7</accession>
<evidence type="ECO:0000313" key="3">
    <source>
        <dbReference type="Proteomes" id="UP001222325"/>
    </source>
</evidence>
<keyword evidence="1" id="KW-0472">Membrane</keyword>
<dbReference type="EMBL" id="JARJCN010000027">
    <property type="protein sequence ID" value="KAJ7087939.1"/>
    <property type="molecule type" value="Genomic_DNA"/>
</dbReference>
<keyword evidence="1" id="KW-0812">Transmembrane</keyword>
<organism evidence="2 3">
    <name type="scientific">Mycena belliarum</name>
    <dbReference type="NCBI Taxonomy" id="1033014"/>
    <lineage>
        <taxon>Eukaryota</taxon>
        <taxon>Fungi</taxon>
        <taxon>Dikarya</taxon>
        <taxon>Basidiomycota</taxon>
        <taxon>Agaricomycotina</taxon>
        <taxon>Agaricomycetes</taxon>
        <taxon>Agaricomycetidae</taxon>
        <taxon>Agaricales</taxon>
        <taxon>Marasmiineae</taxon>
        <taxon>Mycenaceae</taxon>
        <taxon>Mycena</taxon>
    </lineage>
</organism>
<sequence>MDNPGAVIVIITASSLLLLTLVGLIVWFLRIRQRRRRYLERGIRWQFPPSPPAPVLPFVAGNHTSPRLSILPATDAQLRVAGASRTAKTNLSRFSWFVSEDKSTSTHDYYKDPVDALESDQPVSLDYPEPVVIRAATHSGPMAF</sequence>
<dbReference type="AlphaFoldDB" id="A0AAD6XLT7"/>
<keyword evidence="3" id="KW-1185">Reference proteome</keyword>
<gene>
    <name evidence="2" type="ORF">B0H15DRAFT_949758</name>
</gene>
<feature type="transmembrane region" description="Helical" evidence="1">
    <location>
        <begin position="6"/>
        <end position="29"/>
    </location>
</feature>